<dbReference type="InterPro" id="IPR011051">
    <property type="entry name" value="RmlC_Cupin_sf"/>
</dbReference>
<feature type="domain" description="Cupin type-1" evidence="1">
    <location>
        <begin position="92"/>
        <end position="150"/>
    </location>
</feature>
<dbReference type="STRING" id="4096.A0A1U7X0Y3"/>
<dbReference type="InterPro" id="IPR014710">
    <property type="entry name" value="RmlC-like_jellyroll"/>
</dbReference>
<dbReference type="Proteomes" id="UP000189701">
    <property type="component" value="Unplaced"/>
</dbReference>
<protein>
    <submittedName>
        <fullName evidence="3">Germin-like protein 9-2</fullName>
    </submittedName>
</protein>
<reference evidence="2" key="1">
    <citation type="journal article" date="2013" name="Genome Biol.">
        <title>Reference genomes and transcriptomes of Nicotiana sylvestris and Nicotiana tomentosiformis.</title>
        <authorList>
            <person name="Sierro N."/>
            <person name="Battey J.N."/>
            <person name="Ouadi S."/>
            <person name="Bovet L."/>
            <person name="Goepfert S."/>
            <person name="Bakaher N."/>
            <person name="Peitsch M.C."/>
            <person name="Ivanov N.V."/>
        </authorList>
    </citation>
    <scope>NUCLEOTIDE SEQUENCE [LARGE SCALE GENOMIC DNA]</scope>
</reference>
<dbReference type="AlphaFoldDB" id="A0A1U7X0Y3"/>
<sequence>MAQAGDPDILIDSIVPENRTGDTIDGNFFTFTDQIFVWSVIARSWMAQAGDLDILTDFIVPENRIGDTLDGNFFTFTGMREIFGSVIISFKLTKASKAEFPALDGQCTSLVVLQFPGAGVNPPYTHPRASELFLVVHGILEVGLLDSSNKLSLDPPLSLSQNGAEYSLACPEL</sequence>
<dbReference type="InterPro" id="IPR006045">
    <property type="entry name" value="Cupin_1"/>
</dbReference>
<evidence type="ECO:0000259" key="1">
    <source>
        <dbReference type="Pfam" id="PF00190"/>
    </source>
</evidence>
<accession>A0A1U7X0Y3</accession>
<organism evidence="2 3">
    <name type="scientific">Nicotiana sylvestris</name>
    <name type="common">Wood tobacco</name>
    <name type="synonym">South American tobacco</name>
    <dbReference type="NCBI Taxonomy" id="4096"/>
    <lineage>
        <taxon>Eukaryota</taxon>
        <taxon>Viridiplantae</taxon>
        <taxon>Streptophyta</taxon>
        <taxon>Embryophyta</taxon>
        <taxon>Tracheophyta</taxon>
        <taxon>Spermatophyta</taxon>
        <taxon>Magnoliopsida</taxon>
        <taxon>eudicotyledons</taxon>
        <taxon>Gunneridae</taxon>
        <taxon>Pentapetalae</taxon>
        <taxon>asterids</taxon>
        <taxon>lamiids</taxon>
        <taxon>Solanales</taxon>
        <taxon>Solanaceae</taxon>
        <taxon>Nicotianoideae</taxon>
        <taxon>Nicotianeae</taxon>
        <taxon>Nicotiana</taxon>
    </lineage>
</organism>
<evidence type="ECO:0000313" key="3">
    <source>
        <dbReference type="RefSeq" id="XP_009785807.1"/>
    </source>
</evidence>
<proteinExistence type="predicted"/>
<evidence type="ECO:0000313" key="2">
    <source>
        <dbReference type="Proteomes" id="UP000189701"/>
    </source>
</evidence>
<reference evidence="3" key="2">
    <citation type="submission" date="2025-08" db="UniProtKB">
        <authorList>
            <consortium name="RefSeq"/>
        </authorList>
    </citation>
    <scope>IDENTIFICATION</scope>
    <source>
        <tissue evidence="3">Leaf</tissue>
    </source>
</reference>
<keyword evidence="2" id="KW-1185">Reference proteome</keyword>
<dbReference type="Pfam" id="PF00190">
    <property type="entry name" value="Cupin_1"/>
    <property type="match status" value="1"/>
</dbReference>
<dbReference type="PANTHER" id="PTHR31238">
    <property type="entry name" value="GERMIN-LIKE PROTEIN SUBFAMILY 3 MEMBER 3"/>
    <property type="match status" value="1"/>
</dbReference>
<name>A0A1U7X0Y3_NICSY</name>
<gene>
    <name evidence="3" type="primary">LOC104234014</name>
</gene>
<dbReference type="eggNOG" id="ENOG502QYH0">
    <property type="taxonomic scope" value="Eukaryota"/>
</dbReference>
<dbReference type="Gene3D" id="2.60.120.10">
    <property type="entry name" value="Jelly Rolls"/>
    <property type="match status" value="1"/>
</dbReference>
<dbReference type="RefSeq" id="XP_009785807.1">
    <property type="nucleotide sequence ID" value="XM_009787505.1"/>
</dbReference>
<dbReference type="SUPFAM" id="SSF51182">
    <property type="entry name" value="RmlC-like cupins"/>
    <property type="match status" value="1"/>
</dbReference>
<dbReference type="OrthoDB" id="1731770at2759"/>